<comment type="subunit">
    <text evidence="5">Forms a complex with TatA.</text>
</comment>
<gene>
    <name evidence="5" type="primary">tatC</name>
    <name evidence="6" type="ORF">JOD17_001131</name>
</gene>
<evidence type="ECO:0000256" key="3">
    <source>
        <dbReference type="ARBA" id="ARBA00022989"/>
    </source>
</evidence>
<evidence type="ECO:0000256" key="1">
    <source>
        <dbReference type="ARBA" id="ARBA00004141"/>
    </source>
</evidence>
<organism evidence="6 7">
    <name type="scientific">Geomicrobium sediminis</name>
    <dbReference type="NCBI Taxonomy" id="1347788"/>
    <lineage>
        <taxon>Bacteria</taxon>
        <taxon>Bacillati</taxon>
        <taxon>Bacillota</taxon>
        <taxon>Bacilli</taxon>
        <taxon>Bacillales</taxon>
        <taxon>Geomicrobium</taxon>
    </lineage>
</organism>
<keyword evidence="5" id="KW-1003">Cell membrane</keyword>
<keyword evidence="5" id="KW-0813">Transport</keyword>
<dbReference type="PANTHER" id="PTHR30371:SF0">
    <property type="entry name" value="SEC-INDEPENDENT PROTEIN TRANSLOCASE PROTEIN TATC, CHLOROPLASTIC-RELATED"/>
    <property type="match status" value="1"/>
</dbReference>
<comment type="caution">
    <text evidence="6">The sequence shown here is derived from an EMBL/GenBank/DDBJ whole genome shotgun (WGS) entry which is preliminary data.</text>
</comment>
<dbReference type="InterPro" id="IPR002033">
    <property type="entry name" value="TatC"/>
</dbReference>
<protein>
    <recommendedName>
        <fullName evidence="5">Sec-independent protein translocase protein TatC</fullName>
    </recommendedName>
</protein>
<name>A0ABS2PB16_9BACL</name>
<dbReference type="NCBIfam" id="TIGR00945">
    <property type="entry name" value="tatC"/>
    <property type="match status" value="1"/>
</dbReference>
<evidence type="ECO:0000256" key="4">
    <source>
        <dbReference type="ARBA" id="ARBA00023136"/>
    </source>
</evidence>
<evidence type="ECO:0000256" key="5">
    <source>
        <dbReference type="HAMAP-Rule" id="MF_00902"/>
    </source>
</evidence>
<keyword evidence="2 5" id="KW-0812">Transmembrane</keyword>
<dbReference type="PRINTS" id="PR01840">
    <property type="entry name" value="TATCFAMILY"/>
</dbReference>
<comment type="subcellular location">
    <subcellularLocation>
        <location evidence="5">Cell membrane</location>
        <topology evidence="5">Multi-pass membrane protein</topology>
    </subcellularLocation>
    <subcellularLocation>
        <location evidence="1">Membrane</location>
        <topology evidence="1">Multi-pass membrane protein</topology>
    </subcellularLocation>
</comment>
<feature type="transmembrane region" description="Helical" evidence="5">
    <location>
        <begin position="20"/>
        <end position="45"/>
    </location>
</feature>
<proteinExistence type="inferred from homology"/>
<sequence>MKNQRDMPFLAHFEELRKRVITTAIFLVIGMIGGFLMAPTVIEYLQNIPQAQDFPMNAFQLTDPLQVYINFAFVIGLIIIVPVILYQTWAFIAPGLGEKERKVTLSYIPFAIILFLGGIAFAYYILVPYLLEFLANIGETLNITEQYGIKEYFSFLFRLTIPFGFLFQLPVLIMFLTRLGLITPMFLHKIRKYAYFGLLVIAAFITPPELVSHIMVTVPLLLLYELSLVISRAVYRKRLKEEAEAQREMADNYTE</sequence>
<reference evidence="6 7" key="1">
    <citation type="submission" date="2021-01" db="EMBL/GenBank/DDBJ databases">
        <title>Genomic Encyclopedia of Type Strains, Phase IV (KMG-IV): sequencing the most valuable type-strain genomes for metagenomic binning, comparative biology and taxonomic classification.</title>
        <authorList>
            <person name="Goeker M."/>
        </authorList>
    </citation>
    <scope>NUCLEOTIDE SEQUENCE [LARGE SCALE GENOMIC DNA]</scope>
    <source>
        <strain evidence="6 7">DSM 25540</strain>
    </source>
</reference>
<dbReference type="Pfam" id="PF00902">
    <property type="entry name" value="TatC"/>
    <property type="match status" value="1"/>
</dbReference>
<keyword evidence="5" id="KW-0811">Translocation</keyword>
<keyword evidence="5" id="KW-0653">Protein transport</keyword>
<comment type="similarity">
    <text evidence="5">Belongs to the TatC family.</text>
</comment>
<feature type="transmembrane region" description="Helical" evidence="5">
    <location>
        <begin position="193"/>
        <end position="210"/>
    </location>
</feature>
<dbReference type="PROSITE" id="PS01218">
    <property type="entry name" value="TATC"/>
    <property type="match status" value="1"/>
</dbReference>
<dbReference type="Proteomes" id="UP000741863">
    <property type="component" value="Unassembled WGS sequence"/>
</dbReference>
<keyword evidence="4 5" id="KW-0472">Membrane</keyword>
<dbReference type="InterPro" id="IPR019820">
    <property type="entry name" value="Sec-indep_translocase_CS"/>
</dbReference>
<feature type="transmembrane region" description="Helical" evidence="5">
    <location>
        <begin position="65"/>
        <end position="86"/>
    </location>
</feature>
<comment type="function">
    <text evidence="5">Part of the twin-arginine translocation (Tat) system that transports large folded proteins containing a characteristic twin-arginine motif in their signal peptide across membranes.</text>
</comment>
<evidence type="ECO:0000313" key="7">
    <source>
        <dbReference type="Proteomes" id="UP000741863"/>
    </source>
</evidence>
<evidence type="ECO:0000313" key="6">
    <source>
        <dbReference type="EMBL" id="MBM7632038.1"/>
    </source>
</evidence>
<dbReference type="EMBL" id="JAFBEC010000003">
    <property type="protein sequence ID" value="MBM7632038.1"/>
    <property type="molecule type" value="Genomic_DNA"/>
</dbReference>
<comment type="caution">
    <text evidence="5">Lacks conserved residue(s) required for the propagation of feature annotation.</text>
</comment>
<feature type="transmembrane region" description="Helical" evidence="5">
    <location>
        <begin position="107"/>
        <end position="126"/>
    </location>
</feature>
<dbReference type="PANTHER" id="PTHR30371">
    <property type="entry name" value="SEC-INDEPENDENT PROTEIN TRANSLOCASE PROTEIN TATC"/>
    <property type="match status" value="1"/>
</dbReference>
<keyword evidence="3 5" id="KW-1133">Transmembrane helix</keyword>
<keyword evidence="7" id="KW-1185">Reference proteome</keyword>
<evidence type="ECO:0000256" key="2">
    <source>
        <dbReference type="ARBA" id="ARBA00022692"/>
    </source>
</evidence>
<dbReference type="RefSeq" id="WP_204696110.1">
    <property type="nucleotide sequence ID" value="NZ_JAFBEC010000003.1"/>
</dbReference>
<feature type="transmembrane region" description="Helical" evidence="5">
    <location>
        <begin position="161"/>
        <end position="181"/>
    </location>
</feature>
<accession>A0ABS2PB16</accession>
<dbReference type="HAMAP" id="MF_00902">
    <property type="entry name" value="TatC"/>
    <property type="match status" value="1"/>
</dbReference>